<dbReference type="CDD" id="cd00180">
    <property type="entry name" value="PKc"/>
    <property type="match status" value="1"/>
</dbReference>
<evidence type="ECO:0008006" key="13">
    <source>
        <dbReference type="Google" id="ProtNLM"/>
    </source>
</evidence>
<dbReference type="InterPro" id="IPR000719">
    <property type="entry name" value="Prot_kinase_dom"/>
</dbReference>
<dbReference type="PROSITE" id="PS50011">
    <property type="entry name" value="PROTEIN_KINASE_DOM"/>
    <property type="match status" value="1"/>
</dbReference>
<dbReference type="InterPro" id="IPR001876">
    <property type="entry name" value="Znf_RanBP2"/>
</dbReference>
<dbReference type="OMA" id="FICHASY"/>
<keyword evidence="12" id="KW-1185">Reference proteome</keyword>
<dbReference type="InterPro" id="IPR011009">
    <property type="entry name" value="Kinase-like_dom_sf"/>
</dbReference>
<sequence>MEEFDWIKSFAESSYGSVSDPVPPPVEPTESKTLPATTPRGSFASFVCHVTSLERKLRSFSPIVLDDSSVVGNTGKILGQGKTFMVKHAQWIRDVNEPPLDVAVKEIIPDARATNQSLNSSTSSSGLTQNDWKEILFEIRALLHEPIRYHPNIIRLLGIQWGLSPISESTYPVLIMEYASLGTFATLQASSEPLSFAAKQKLCYDIGRGLSALHACGIVHGDMKHENVLIVPAKEPLDGISYTAKLADFGGAVMNMTPNEFRKMETWTWPFQAPEVTSNQRLSKDGMVLTDVYAFGLLVWRAFEDGQGFVSLPGAAQDASDEDKRSLSARKASQSFTATAVASIREHASMRGMSERCVDTITYTILHTVRLEPKDRDLVMAQAALRGLDLGHIPKYLRFIKKKNEERAASETGGPPGEHGITRDGAALFLGRYGNDVDLQDNIPGFRPRLNEPNREEVLFEPERLKKILTWDQQRQMLDELKATANDSANAPGDLIEMNKTVAAFHVFQCYLLEFGTKFNADETIQWLSKASSHDDSHDDADYLAQAWIWRISRALEVNVNLTQGRLESLLRISVMRGHWSCLQDVLELINTSTGTTQQQWSNKFQQFRNILLSQMGAVGMGYFFSPHMTPPWNRVNLRDISQLDETIATILGDTYDSCLRVLNSQLPGSSTQEYQRRGKTAFDRVYVNIRGHGPLHYAAASGDLNALRHMVAKYDCDIDLPNQHVDETPLVCACSGGKLDCALLLLDKGADANGYHHGQEGPLHWLCSFLPNEMEVIASALIKAGADIELRSGGMRADVRGIRADWEHIFGTKTTPLGRAVLMNSLPAVKVLLKLGADPLKKNANKHPGEWKGDKATMVDISSPFELAAALTLPEILAEFITHIDGPTGAATSISLPPDTWACPQCTLHNPLDYLACEACGLEQPPQPIPENRRFARTKLLDVSSVIDLARGKKVTEFDPLSLRSRLVRHGHKYKSNLRITWMILHARSFPFQGAIPTEELQKVRSRTLCNEVAHGNLDIVECLLELGYSASGTSDHRPLQKAIELNHEEMFKLLIRYRADISVTTMTPAGSMSLLHICASRPRQSKPGRYIADALIRAGVPIESMDRRVRPPLALAVLNQNFDVAQALVDNNAVVDAIYPLQVYGMNGSETRSVSVLVEILSQHTNRTLESLRFLFGKRDGGPAQRPAFYVDLTSKLTILHLLAGSPNYTQIGQITPKILNLCLEMYSDDELVNCRHPLLGTALYHAATNGHKTMVERLLQYGADETHAAGPNVDGSVQSLFRSRDTWTPLWAAILRLDEELKKGVLFPPDGPSGTWLNSNIVQNLEKIVAFLSSNDKDTLAQQAVEHLKTKMEVLQAESRISRIEKARTKREGKIVEEEHPVDLGILSGKSGETDEKTIREICTGLEDEWKTGEVEVILEGLQL</sequence>
<dbReference type="RefSeq" id="XP_018379478.1">
    <property type="nucleotide sequence ID" value="XM_018532327.1"/>
</dbReference>
<feature type="domain" description="Protein kinase" evidence="9">
    <location>
        <begin position="72"/>
        <end position="385"/>
    </location>
</feature>
<keyword evidence="1" id="KW-0479">Metal-binding</keyword>
<dbReference type="PROSITE" id="PS50088">
    <property type="entry name" value="ANK_REPEAT"/>
    <property type="match status" value="3"/>
</dbReference>
<dbReference type="Gene3D" id="2.30.30.380">
    <property type="entry name" value="Zn-finger domain of Sec23/24"/>
    <property type="match status" value="1"/>
</dbReference>
<evidence type="ECO:0000256" key="4">
    <source>
        <dbReference type="ARBA" id="ARBA00022833"/>
    </source>
</evidence>
<name>A0A177D447_ALTAL</name>
<dbReference type="GeneID" id="29117921"/>
<dbReference type="GO" id="GO:0004672">
    <property type="term" value="F:protein kinase activity"/>
    <property type="evidence" value="ECO:0007669"/>
    <property type="project" value="InterPro"/>
</dbReference>
<evidence type="ECO:0000256" key="1">
    <source>
        <dbReference type="ARBA" id="ARBA00022723"/>
    </source>
</evidence>
<evidence type="ECO:0000256" key="7">
    <source>
        <dbReference type="PROSITE-ProRule" id="PRU00322"/>
    </source>
</evidence>
<dbReference type="Pfam" id="PF00069">
    <property type="entry name" value="Pkinase"/>
    <property type="match status" value="1"/>
</dbReference>
<dbReference type="PANTHER" id="PTHR24198:SF165">
    <property type="entry name" value="ANKYRIN REPEAT-CONTAINING PROTEIN-RELATED"/>
    <property type="match status" value="1"/>
</dbReference>
<evidence type="ECO:0000256" key="8">
    <source>
        <dbReference type="SAM" id="MobiDB-lite"/>
    </source>
</evidence>
<dbReference type="Pfam" id="PF00023">
    <property type="entry name" value="Ank"/>
    <property type="match status" value="1"/>
</dbReference>
<feature type="repeat" description="ANK" evidence="6">
    <location>
        <begin position="1244"/>
        <end position="1267"/>
    </location>
</feature>
<keyword evidence="3 7" id="KW-0863">Zinc-finger</keyword>
<dbReference type="SUPFAM" id="SSF48403">
    <property type="entry name" value="Ankyrin repeat"/>
    <property type="match status" value="1"/>
</dbReference>
<dbReference type="SMART" id="SM00248">
    <property type="entry name" value="ANK"/>
    <property type="match status" value="8"/>
</dbReference>
<evidence type="ECO:0000313" key="12">
    <source>
        <dbReference type="Proteomes" id="UP000077248"/>
    </source>
</evidence>
<evidence type="ECO:0000256" key="5">
    <source>
        <dbReference type="ARBA" id="ARBA00023043"/>
    </source>
</evidence>
<dbReference type="InterPro" id="IPR036770">
    <property type="entry name" value="Ankyrin_rpt-contain_sf"/>
</dbReference>
<dbReference type="Proteomes" id="UP000077248">
    <property type="component" value="Unassembled WGS sequence"/>
</dbReference>
<dbReference type="PROSITE" id="PS01358">
    <property type="entry name" value="ZF_RANBP2_1"/>
    <property type="match status" value="1"/>
</dbReference>
<dbReference type="VEuPathDB" id="FungiDB:CC77DRAFT_579507"/>
<dbReference type="PROSITE" id="PS50297">
    <property type="entry name" value="ANK_REP_REGION"/>
    <property type="match status" value="1"/>
</dbReference>
<evidence type="ECO:0000313" key="11">
    <source>
        <dbReference type="EMBL" id="OAG14057.1"/>
    </source>
</evidence>
<dbReference type="SUPFAM" id="SSF56112">
    <property type="entry name" value="Protein kinase-like (PK-like)"/>
    <property type="match status" value="1"/>
</dbReference>
<dbReference type="STRING" id="5599.A0A177D447"/>
<dbReference type="PANTHER" id="PTHR24198">
    <property type="entry name" value="ANKYRIN REPEAT AND PROTEIN KINASE DOMAIN-CONTAINING PROTEIN"/>
    <property type="match status" value="1"/>
</dbReference>
<feature type="repeat" description="ANK" evidence="6">
    <location>
        <begin position="691"/>
        <end position="724"/>
    </location>
</feature>
<dbReference type="Pfam" id="PF12796">
    <property type="entry name" value="Ank_2"/>
    <property type="match status" value="1"/>
</dbReference>
<dbReference type="Gene3D" id="1.25.40.20">
    <property type="entry name" value="Ankyrin repeat-containing domain"/>
    <property type="match status" value="3"/>
</dbReference>
<keyword evidence="5 6" id="KW-0040">ANK repeat</keyword>
<dbReference type="InterPro" id="IPR008271">
    <property type="entry name" value="Ser/Thr_kinase_AS"/>
</dbReference>
<dbReference type="PROSITE" id="PS50199">
    <property type="entry name" value="ZF_RANBP2_2"/>
    <property type="match status" value="1"/>
</dbReference>
<feature type="region of interest" description="Disordered" evidence="8">
    <location>
        <begin position="14"/>
        <end position="37"/>
    </location>
</feature>
<evidence type="ECO:0000256" key="6">
    <source>
        <dbReference type="PROSITE-ProRule" id="PRU00023"/>
    </source>
</evidence>
<evidence type="ECO:0000259" key="10">
    <source>
        <dbReference type="PROSITE" id="PS50199"/>
    </source>
</evidence>
<dbReference type="InterPro" id="IPR002110">
    <property type="entry name" value="Ankyrin_rpt"/>
</dbReference>
<dbReference type="GO" id="GO:0008270">
    <property type="term" value="F:zinc ion binding"/>
    <property type="evidence" value="ECO:0007669"/>
    <property type="project" value="UniProtKB-KW"/>
</dbReference>
<gene>
    <name evidence="11" type="ORF">CC77DRAFT_579507</name>
</gene>
<accession>A0A177D447</accession>
<reference evidence="11 12" key="1">
    <citation type="submission" date="2016-05" db="EMBL/GenBank/DDBJ databases">
        <title>Comparative analysis of secretome profiles of manganese(II)-oxidizing ascomycete fungi.</title>
        <authorList>
            <consortium name="DOE Joint Genome Institute"/>
            <person name="Zeiner C.A."/>
            <person name="Purvine S.O."/>
            <person name="Zink E.M."/>
            <person name="Wu S."/>
            <person name="Pasa-Tolic L."/>
            <person name="Chaput D.L."/>
            <person name="Haridas S."/>
            <person name="Grigoriev I.V."/>
            <person name="Santelli C.M."/>
            <person name="Hansel C.M."/>
        </authorList>
    </citation>
    <scope>NUCLEOTIDE SEQUENCE [LARGE SCALE GENOMIC DNA]</scope>
    <source>
        <strain evidence="11 12">SRC1lrK2f</strain>
    </source>
</reference>
<keyword evidence="4" id="KW-0862">Zinc</keyword>
<dbReference type="PROSITE" id="PS00108">
    <property type="entry name" value="PROTEIN_KINASE_ST"/>
    <property type="match status" value="1"/>
</dbReference>
<feature type="repeat" description="ANK" evidence="6">
    <location>
        <begin position="726"/>
        <end position="758"/>
    </location>
</feature>
<evidence type="ECO:0000256" key="2">
    <source>
        <dbReference type="ARBA" id="ARBA00022737"/>
    </source>
</evidence>
<dbReference type="EMBL" id="KV441503">
    <property type="protein sequence ID" value="OAG14057.1"/>
    <property type="molecule type" value="Genomic_DNA"/>
</dbReference>
<keyword evidence="2" id="KW-0677">Repeat</keyword>
<protein>
    <recommendedName>
        <fullName evidence="13">Ankyrin</fullName>
    </recommendedName>
</protein>
<dbReference type="SMART" id="SM00220">
    <property type="entry name" value="S_TKc"/>
    <property type="match status" value="1"/>
</dbReference>
<dbReference type="Gene3D" id="1.10.510.10">
    <property type="entry name" value="Transferase(Phosphotransferase) domain 1"/>
    <property type="match status" value="1"/>
</dbReference>
<dbReference type="KEGG" id="aalt:CC77DRAFT_579507"/>
<feature type="domain" description="RanBP2-type" evidence="10">
    <location>
        <begin position="898"/>
        <end position="927"/>
    </location>
</feature>
<organism evidence="11 12">
    <name type="scientific">Alternaria alternata</name>
    <name type="common">Alternaria rot fungus</name>
    <name type="synonym">Torula alternata</name>
    <dbReference type="NCBI Taxonomy" id="5599"/>
    <lineage>
        <taxon>Eukaryota</taxon>
        <taxon>Fungi</taxon>
        <taxon>Dikarya</taxon>
        <taxon>Ascomycota</taxon>
        <taxon>Pezizomycotina</taxon>
        <taxon>Dothideomycetes</taxon>
        <taxon>Pleosporomycetidae</taxon>
        <taxon>Pleosporales</taxon>
        <taxon>Pleosporineae</taxon>
        <taxon>Pleosporaceae</taxon>
        <taxon>Alternaria</taxon>
        <taxon>Alternaria sect. Alternaria</taxon>
        <taxon>Alternaria alternata complex</taxon>
    </lineage>
</organism>
<evidence type="ECO:0000259" key="9">
    <source>
        <dbReference type="PROSITE" id="PS50011"/>
    </source>
</evidence>
<proteinExistence type="predicted"/>
<evidence type="ECO:0000256" key="3">
    <source>
        <dbReference type="ARBA" id="ARBA00022771"/>
    </source>
</evidence>
<dbReference type="GO" id="GO:0005524">
    <property type="term" value="F:ATP binding"/>
    <property type="evidence" value="ECO:0007669"/>
    <property type="project" value="InterPro"/>
</dbReference>